<organism evidence="3 4">
    <name type="scientific">Anthostomella pinea</name>
    <dbReference type="NCBI Taxonomy" id="933095"/>
    <lineage>
        <taxon>Eukaryota</taxon>
        <taxon>Fungi</taxon>
        <taxon>Dikarya</taxon>
        <taxon>Ascomycota</taxon>
        <taxon>Pezizomycotina</taxon>
        <taxon>Sordariomycetes</taxon>
        <taxon>Xylariomycetidae</taxon>
        <taxon>Xylariales</taxon>
        <taxon>Xylariaceae</taxon>
        <taxon>Anthostomella</taxon>
    </lineage>
</organism>
<keyword evidence="2" id="KW-0812">Transmembrane</keyword>
<keyword evidence="2" id="KW-1133">Transmembrane helix</keyword>
<dbReference type="AlphaFoldDB" id="A0AAI8VXN2"/>
<keyword evidence="4" id="KW-1185">Reference proteome</keyword>
<feature type="transmembrane region" description="Helical" evidence="2">
    <location>
        <begin position="194"/>
        <end position="212"/>
    </location>
</feature>
<gene>
    <name evidence="3" type="ORF">KHLLAP_LOCUS13436</name>
</gene>
<dbReference type="Proteomes" id="UP001295740">
    <property type="component" value="Unassembled WGS sequence"/>
</dbReference>
<name>A0AAI8VXN2_9PEZI</name>
<keyword evidence="2" id="KW-0472">Membrane</keyword>
<feature type="transmembrane region" description="Helical" evidence="2">
    <location>
        <begin position="81"/>
        <end position="106"/>
    </location>
</feature>
<evidence type="ECO:0000256" key="1">
    <source>
        <dbReference type="SAM" id="MobiDB-lite"/>
    </source>
</evidence>
<evidence type="ECO:0000313" key="4">
    <source>
        <dbReference type="Proteomes" id="UP001295740"/>
    </source>
</evidence>
<feature type="region of interest" description="Disordered" evidence="1">
    <location>
        <begin position="1"/>
        <end position="22"/>
    </location>
</feature>
<sequence>MILFDPRHGSRTADSSGSMERDVADDQRGLFVPVWFRKQPIGDTDMNLGSLLFGFSLAVAMFAAVIGGAQTLGTWRRRHRFTAYIVMIWIEWIASMAVALLTWSYLRGHVPSSLWTFFFMVFLGQLQVQFLLQIIINRISLLIIVPGKAAKLKWGIAGLATAVGISVFCIWIPAHMQISERYVHINEVWDRMERSIFTIVDCGLSFYFIYLVRSHLIKNGLTKYKRLYRYNLVMIFVSLSLDVVLIGLMSLPNHLVYMQCHPVTYLMKLVIEMNMADLIGKVVKASNPITGLESRGSLINNPTTATSHFANAIGLRRGSSFGERSFNHRANEYYHNVMRPKHAARVNIGDYTDKQHAFDLKLGCIHYCSDTDPSSLGGGKQRVMSGSGSGSVGTDSLSISPNQSA</sequence>
<feature type="region of interest" description="Disordered" evidence="1">
    <location>
        <begin position="376"/>
        <end position="405"/>
    </location>
</feature>
<dbReference type="PANTHER" id="PTHR35179:SF1">
    <property type="entry name" value="INTEGRAL MEMBRANE PROTEIN"/>
    <property type="match status" value="1"/>
</dbReference>
<comment type="caution">
    <text evidence="3">The sequence shown here is derived from an EMBL/GenBank/DDBJ whole genome shotgun (WGS) entry which is preliminary data.</text>
</comment>
<evidence type="ECO:0000256" key="2">
    <source>
        <dbReference type="SAM" id="Phobius"/>
    </source>
</evidence>
<feature type="transmembrane region" description="Helical" evidence="2">
    <location>
        <begin position="152"/>
        <end position="174"/>
    </location>
</feature>
<feature type="transmembrane region" description="Helical" evidence="2">
    <location>
        <begin position="232"/>
        <end position="251"/>
    </location>
</feature>
<feature type="transmembrane region" description="Helical" evidence="2">
    <location>
        <begin position="112"/>
        <end position="132"/>
    </location>
</feature>
<evidence type="ECO:0000313" key="3">
    <source>
        <dbReference type="EMBL" id="CAJ2512968.1"/>
    </source>
</evidence>
<proteinExistence type="predicted"/>
<feature type="transmembrane region" description="Helical" evidence="2">
    <location>
        <begin position="48"/>
        <end position="69"/>
    </location>
</feature>
<protein>
    <submittedName>
        <fullName evidence="3">Uu.00g010870.m01.CDS01</fullName>
    </submittedName>
</protein>
<accession>A0AAI8VXN2</accession>
<dbReference type="EMBL" id="CAUWAG010000020">
    <property type="protein sequence ID" value="CAJ2512968.1"/>
    <property type="molecule type" value="Genomic_DNA"/>
</dbReference>
<dbReference type="PANTHER" id="PTHR35179">
    <property type="entry name" value="PROTEIN CBG02620"/>
    <property type="match status" value="1"/>
</dbReference>
<reference evidence="3" key="1">
    <citation type="submission" date="2023-10" db="EMBL/GenBank/DDBJ databases">
        <authorList>
            <person name="Hackl T."/>
        </authorList>
    </citation>
    <scope>NUCLEOTIDE SEQUENCE</scope>
</reference>